<keyword evidence="1" id="KW-0732">Signal</keyword>
<protein>
    <submittedName>
        <fullName evidence="2">Uncharacterized protein</fullName>
    </submittedName>
</protein>
<sequence length="185" mass="20833">MTAMKSLLLMILCLFTSLTLHAQEHLNAQKSVMMKPAWGALSADQKSTWLPSTYGGVTGVVLDLDKVGTNEMLRVQFVGRGEMTPLMGEPFELILDKTEVDEKRKATVRTVVLVSDKWLKHHGYKEVFCYKVTYQEKLVSEKGTPLVGASTSYVLQYSQIKDQYDVLHHQTFRAYVSGKADVLTK</sequence>
<evidence type="ECO:0000313" key="2">
    <source>
        <dbReference type="EMBL" id="GAA5496475.1"/>
    </source>
</evidence>
<organism evidence="2 3">
    <name type="scientific">Rubritalea halochordaticola</name>
    <dbReference type="NCBI Taxonomy" id="714537"/>
    <lineage>
        <taxon>Bacteria</taxon>
        <taxon>Pseudomonadati</taxon>
        <taxon>Verrucomicrobiota</taxon>
        <taxon>Verrucomicrobiia</taxon>
        <taxon>Verrucomicrobiales</taxon>
        <taxon>Rubritaleaceae</taxon>
        <taxon>Rubritalea</taxon>
    </lineage>
</organism>
<evidence type="ECO:0000256" key="1">
    <source>
        <dbReference type="SAM" id="SignalP"/>
    </source>
</evidence>
<dbReference type="Proteomes" id="UP001424741">
    <property type="component" value="Unassembled WGS sequence"/>
</dbReference>
<accession>A0ABP9V399</accession>
<proteinExistence type="predicted"/>
<dbReference type="EMBL" id="BAABRL010000008">
    <property type="protein sequence ID" value="GAA5496475.1"/>
    <property type="molecule type" value="Genomic_DNA"/>
</dbReference>
<keyword evidence="3" id="KW-1185">Reference proteome</keyword>
<gene>
    <name evidence="2" type="ORF">Rhal01_02659</name>
</gene>
<name>A0ABP9V399_9BACT</name>
<reference evidence="2 3" key="1">
    <citation type="submission" date="2024-02" db="EMBL/GenBank/DDBJ databases">
        <title>Rubritalea halochordaticola NBRC 107102.</title>
        <authorList>
            <person name="Ichikawa N."/>
            <person name="Katano-Makiyama Y."/>
            <person name="Hidaka K."/>
        </authorList>
    </citation>
    <scope>NUCLEOTIDE SEQUENCE [LARGE SCALE GENOMIC DNA]</scope>
    <source>
        <strain evidence="2 3">NBRC 107102</strain>
    </source>
</reference>
<feature type="chain" id="PRO_5045472742" evidence="1">
    <location>
        <begin position="23"/>
        <end position="185"/>
    </location>
</feature>
<comment type="caution">
    <text evidence="2">The sequence shown here is derived from an EMBL/GenBank/DDBJ whole genome shotgun (WGS) entry which is preliminary data.</text>
</comment>
<feature type="signal peptide" evidence="1">
    <location>
        <begin position="1"/>
        <end position="22"/>
    </location>
</feature>
<evidence type="ECO:0000313" key="3">
    <source>
        <dbReference type="Proteomes" id="UP001424741"/>
    </source>
</evidence>